<evidence type="ECO:0000259" key="7">
    <source>
        <dbReference type="Pfam" id="PF08281"/>
    </source>
</evidence>
<evidence type="ECO:0000256" key="2">
    <source>
        <dbReference type="ARBA" id="ARBA00023015"/>
    </source>
</evidence>
<evidence type="ECO:0000256" key="4">
    <source>
        <dbReference type="ARBA" id="ARBA00023125"/>
    </source>
</evidence>
<dbReference type="SUPFAM" id="SSF88946">
    <property type="entry name" value="Sigma2 domain of RNA polymerase sigma factors"/>
    <property type="match status" value="1"/>
</dbReference>
<dbReference type="InterPro" id="IPR013249">
    <property type="entry name" value="RNA_pol_sigma70_r4_t2"/>
</dbReference>
<evidence type="ECO:0000313" key="9">
    <source>
        <dbReference type="Proteomes" id="UP000031518"/>
    </source>
</evidence>
<protein>
    <submittedName>
        <fullName evidence="8">RNA polymerase sigma factor, sigma-70 family</fullName>
    </submittedName>
</protein>
<comment type="similarity">
    <text evidence="1">Belongs to the sigma-70 factor family. ECF subfamily.</text>
</comment>
<evidence type="ECO:0000313" key="8">
    <source>
        <dbReference type="EMBL" id="CDM64367.1"/>
    </source>
</evidence>
<dbReference type="Gene3D" id="1.10.1740.10">
    <property type="match status" value="1"/>
</dbReference>
<keyword evidence="4" id="KW-0238">DNA-binding</keyword>
<keyword evidence="5" id="KW-0804">Transcription</keyword>
<feature type="domain" description="RNA polymerase sigma-70 region 2" evidence="6">
    <location>
        <begin position="38"/>
        <end position="107"/>
    </location>
</feature>
<dbReference type="InterPro" id="IPR013325">
    <property type="entry name" value="RNA_pol_sigma_r2"/>
</dbReference>
<proteinExistence type="inferred from homology"/>
<dbReference type="GO" id="GO:0003677">
    <property type="term" value="F:DNA binding"/>
    <property type="evidence" value="ECO:0007669"/>
    <property type="project" value="UniProtKB-KW"/>
</dbReference>
<reference evidence="8 9" key="1">
    <citation type="submission" date="2013-12" db="EMBL/GenBank/DDBJ databases">
        <authorList>
            <person name="Stott M."/>
        </authorList>
    </citation>
    <scope>NUCLEOTIDE SEQUENCE [LARGE SCALE GENOMIC DNA]</scope>
    <source>
        <strain evidence="8 9">K22</strain>
    </source>
</reference>
<dbReference type="InterPro" id="IPR039425">
    <property type="entry name" value="RNA_pol_sigma-70-like"/>
</dbReference>
<dbReference type="InterPro" id="IPR007627">
    <property type="entry name" value="RNA_pol_sigma70_r2"/>
</dbReference>
<dbReference type="Proteomes" id="UP000031518">
    <property type="component" value="Unassembled WGS sequence"/>
</dbReference>
<keyword evidence="2" id="KW-0805">Transcription regulation</keyword>
<organism evidence="8 9">
    <name type="scientific">Pyrinomonas methylaliphatogenes</name>
    <dbReference type="NCBI Taxonomy" id="454194"/>
    <lineage>
        <taxon>Bacteria</taxon>
        <taxon>Pseudomonadati</taxon>
        <taxon>Acidobacteriota</taxon>
        <taxon>Blastocatellia</taxon>
        <taxon>Blastocatellales</taxon>
        <taxon>Pyrinomonadaceae</taxon>
        <taxon>Pyrinomonas</taxon>
    </lineage>
</organism>
<dbReference type="InterPro" id="IPR014284">
    <property type="entry name" value="RNA_pol_sigma-70_dom"/>
</dbReference>
<dbReference type="PANTHER" id="PTHR43133:SF8">
    <property type="entry name" value="RNA POLYMERASE SIGMA FACTOR HI_1459-RELATED"/>
    <property type="match status" value="1"/>
</dbReference>
<accession>A0A0B6WUJ2</accession>
<reference evidence="8 9" key="2">
    <citation type="submission" date="2015-01" db="EMBL/GenBank/DDBJ databases">
        <title>Complete genome sequence of Pyrinomonas methylaliphatogenes type strain K22T.</title>
        <authorList>
            <person name="Lee K.C.Y."/>
            <person name="Power J.F."/>
            <person name="Dunfield P.F."/>
            <person name="Morgan X.C."/>
            <person name="Huttenhower C."/>
            <person name="Stott M.B."/>
        </authorList>
    </citation>
    <scope>NUCLEOTIDE SEQUENCE [LARGE SCALE GENOMIC DNA]</scope>
    <source>
        <strain evidence="8 9">K22</strain>
    </source>
</reference>
<keyword evidence="9" id="KW-1185">Reference proteome</keyword>
<dbReference type="Pfam" id="PF04542">
    <property type="entry name" value="Sigma70_r2"/>
    <property type="match status" value="1"/>
</dbReference>
<dbReference type="AlphaFoldDB" id="A0A0B6WUJ2"/>
<dbReference type="EMBL" id="CBXV010000002">
    <property type="protein sequence ID" value="CDM64367.1"/>
    <property type="molecule type" value="Genomic_DNA"/>
</dbReference>
<evidence type="ECO:0000259" key="6">
    <source>
        <dbReference type="Pfam" id="PF04542"/>
    </source>
</evidence>
<dbReference type="SUPFAM" id="SSF88659">
    <property type="entry name" value="Sigma3 and sigma4 domains of RNA polymerase sigma factors"/>
    <property type="match status" value="1"/>
</dbReference>
<evidence type="ECO:0000256" key="1">
    <source>
        <dbReference type="ARBA" id="ARBA00010641"/>
    </source>
</evidence>
<name>A0A0B6WUJ2_9BACT</name>
<evidence type="ECO:0000256" key="5">
    <source>
        <dbReference type="ARBA" id="ARBA00023163"/>
    </source>
</evidence>
<dbReference type="Gene3D" id="1.10.10.10">
    <property type="entry name" value="Winged helix-like DNA-binding domain superfamily/Winged helix DNA-binding domain"/>
    <property type="match status" value="1"/>
</dbReference>
<feature type="domain" description="RNA polymerase sigma factor 70 region 4 type 2" evidence="7">
    <location>
        <begin position="146"/>
        <end position="196"/>
    </location>
</feature>
<dbReference type="PANTHER" id="PTHR43133">
    <property type="entry name" value="RNA POLYMERASE ECF-TYPE SIGMA FACTO"/>
    <property type="match status" value="1"/>
</dbReference>
<dbReference type="Pfam" id="PF08281">
    <property type="entry name" value="Sigma70_r4_2"/>
    <property type="match status" value="1"/>
</dbReference>
<dbReference type="InterPro" id="IPR013324">
    <property type="entry name" value="RNA_pol_sigma_r3/r4-like"/>
</dbReference>
<dbReference type="InterPro" id="IPR036388">
    <property type="entry name" value="WH-like_DNA-bd_sf"/>
</dbReference>
<dbReference type="GO" id="GO:0016987">
    <property type="term" value="F:sigma factor activity"/>
    <property type="evidence" value="ECO:0007669"/>
    <property type="project" value="UniProtKB-KW"/>
</dbReference>
<keyword evidence="3" id="KW-0731">Sigma factor</keyword>
<evidence type="ECO:0000256" key="3">
    <source>
        <dbReference type="ARBA" id="ARBA00023082"/>
    </source>
</evidence>
<dbReference type="STRING" id="454194.PYK22_00360"/>
<gene>
    <name evidence="8" type="ORF">PYK22_00360</name>
</gene>
<dbReference type="GO" id="GO:0006352">
    <property type="term" value="P:DNA-templated transcription initiation"/>
    <property type="evidence" value="ECO:0007669"/>
    <property type="project" value="InterPro"/>
</dbReference>
<sequence length="204" mass="23666">MSEVEDKTQETAELTAQLSDAALVNRTCAGDETAFEELFNRHRRRVAIIASRFFRHREQIEEIIQESFAKAYFALKEFNNAQDQSFAAWLARIAFNVCYDELRRLARRPENSLSELSKEECEWLRERIFVEPGRDIEKSLALRDLADKLLARLSPEDRLVLIMLDVEGMSIAEISQATRWSQAKVKVRAHRARAALRRVLSKLL</sequence>
<dbReference type="RefSeq" id="WP_060635222.1">
    <property type="nucleotide sequence ID" value="NZ_CBXV010000002.1"/>
</dbReference>
<dbReference type="OrthoDB" id="9784984at2"/>
<dbReference type="NCBIfam" id="TIGR02937">
    <property type="entry name" value="sigma70-ECF"/>
    <property type="match status" value="1"/>
</dbReference>